<dbReference type="OrthoDB" id="6181789at2"/>
<evidence type="ECO:0000313" key="2">
    <source>
        <dbReference type="EMBL" id="REH39034.1"/>
    </source>
</evidence>
<dbReference type="InterPro" id="IPR011990">
    <property type="entry name" value="TPR-like_helical_dom_sf"/>
</dbReference>
<dbReference type="EMBL" id="QUNR01000002">
    <property type="protein sequence ID" value="REH39034.1"/>
    <property type="molecule type" value="Genomic_DNA"/>
</dbReference>
<keyword evidence="3" id="KW-1185">Reference proteome</keyword>
<dbReference type="PROSITE" id="PS51257">
    <property type="entry name" value="PROKAR_LIPOPROTEIN"/>
    <property type="match status" value="1"/>
</dbReference>
<dbReference type="Proteomes" id="UP000256774">
    <property type="component" value="Unassembled WGS sequence"/>
</dbReference>
<organism evidence="2 3">
    <name type="scientific">Paraperlucidibaca baekdonensis</name>
    <dbReference type="NCBI Taxonomy" id="748120"/>
    <lineage>
        <taxon>Bacteria</taxon>
        <taxon>Pseudomonadati</taxon>
        <taxon>Pseudomonadota</taxon>
        <taxon>Gammaproteobacteria</taxon>
        <taxon>Moraxellales</taxon>
        <taxon>Moraxellaceae</taxon>
        <taxon>Paraperlucidibaca</taxon>
    </lineage>
</organism>
<accession>A0A3E0H7H8</accession>
<protein>
    <submittedName>
        <fullName evidence="2">Uncharacterized protein</fullName>
    </submittedName>
</protein>
<sequence>MRRGQTVYCLLLLVAALTACQSAPPTARIDASSRGATPASIARIDCDAKLSQADELTRSLVAERVREGNYYAALAQIQSLPAQVPEVAVLRADILRRLKSPESRQWFLAMRERCVSADADHGLGLLAAEAGEPVLAHRYLQLAAKARPSESKFRNDLGFSAMLIGNDQQAEFELRTAFELSPNDRRPGFNLMVLSLLRGDRAAWWGWRDRLAPTEAERLDLLKSCRELLRQRRAAKADSAAVSDTCPINPLS</sequence>
<feature type="chain" id="PRO_5017538080" evidence="1">
    <location>
        <begin position="28"/>
        <end position="252"/>
    </location>
</feature>
<dbReference type="AlphaFoldDB" id="A0A3E0H7H8"/>
<dbReference type="Gene3D" id="1.25.40.10">
    <property type="entry name" value="Tetratricopeptide repeat domain"/>
    <property type="match status" value="1"/>
</dbReference>
<feature type="signal peptide" evidence="1">
    <location>
        <begin position="1"/>
        <end position="27"/>
    </location>
</feature>
<evidence type="ECO:0000313" key="3">
    <source>
        <dbReference type="Proteomes" id="UP000256774"/>
    </source>
</evidence>
<evidence type="ECO:0000256" key="1">
    <source>
        <dbReference type="SAM" id="SignalP"/>
    </source>
</evidence>
<keyword evidence="1" id="KW-0732">Signal</keyword>
<gene>
    <name evidence="2" type="ORF">DFR26_1207</name>
</gene>
<comment type="caution">
    <text evidence="2">The sequence shown here is derived from an EMBL/GenBank/DDBJ whole genome shotgun (WGS) entry which is preliminary data.</text>
</comment>
<reference evidence="2 3" key="1">
    <citation type="submission" date="2018-08" db="EMBL/GenBank/DDBJ databases">
        <title>Genomic Encyclopedia of Type Strains, Phase IV (KMG-IV): sequencing the most valuable type-strain genomes for metagenomic binning, comparative biology and taxonomic classification.</title>
        <authorList>
            <person name="Goeker M."/>
        </authorList>
    </citation>
    <scope>NUCLEOTIDE SEQUENCE [LARGE SCALE GENOMIC DNA]</scope>
    <source>
        <strain evidence="2 3">DSM 26022</strain>
    </source>
</reference>
<dbReference type="RefSeq" id="WP_116208044.1">
    <property type="nucleotide sequence ID" value="NZ_QUNR01000002.1"/>
</dbReference>
<name>A0A3E0H7H8_9GAMM</name>
<dbReference type="SUPFAM" id="SSF48452">
    <property type="entry name" value="TPR-like"/>
    <property type="match status" value="1"/>
</dbReference>
<proteinExistence type="predicted"/>